<organism evidence="7">
    <name type="scientific">hydrothermal vent metagenome</name>
    <dbReference type="NCBI Taxonomy" id="652676"/>
    <lineage>
        <taxon>unclassified sequences</taxon>
        <taxon>metagenomes</taxon>
        <taxon>ecological metagenomes</taxon>
    </lineage>
</organism>
<dbReference type="NCBIfam" id="TIGR04408">
    <property type="entry name" value="LptG_lptG"/>
    <property type="match status" value="1"/>
</dbReference>
<dbReference type="Pfam" id="PF03739">
    <property type="entry name" value="LptF_LptG"/>
    <property type="match status" value="1"/>
</dbReference>
<dbReference type="GO" id="GO:0043190">
    <property type="term" value="C:ATP-binding cassette (ABC) transporter complex"/>
    <property type="evidence" value="ECO:0007669"/>
    <property type="project" value="InterPro"/>
</dbReference>
<dbReference type="GO" id="GO:0015920">
    <property type="term" value="P:lipopolysaccharide transport"/>
    <property type="evidence" value="ECO:0007669"/>
    <property type="project" value="TreeGrafter"/>
</dbReference>
<keyword evidence="4 6" id="KW-1133">Transmembrane helix</keyword>
<keyword evidence="5 6" id="KW-0472">Membrane</keyword>
<evidence type="ECO:0000256" key="1">
    <source>
        <dbReference type="ARBA" id="ARBA00004651"/>
    </source>
</evidence>
<feature type="transmembrane region" description="Helical" evidence="6">
    <location>
        <begin position="64"/>
        <end position="84"/>
    </location>
</feature>
<protein>
    <submittedName>
        <fullName evidence="7">FIG000906: Predicted Permease</fullName>
    </submittedName>
</protein>
<evidence type="ECO:0000256" key="3">
    <source>
        <dbReference type="ARBA" id="ARBA00022692"/>
    </source>
</evidence>
<proteinExistence type="predicted"/>
<keyword evidence="2" id="KW-1003">Cell membrane</keyword>
<gene>
    <name evidence="7" type="ORF">MNB_SUP05-5-27</name>
</gene>
<dbReference type="AlphaFoldDB" id="A0A1W1CTE0"/>
<feature type="transmembrane region" description="Helical" evidence="6">
    <location>
        <begin position="276"/>
        <end position="294"/>
    </location>
</feature>
<evidence type="ECO:0000256" key="5">
    <source>
        <dbReference type="ARBA" id="ARBA00023136"/>
    </source>
</evidence>
<evidence type="ECO:0000313" key="7">
    <source>
        <dbReference type="EMBL" id="SFV69150.1"/>
    </source>
</evidence>
<dbReference type="PANTHER" id="PTHR33529:SF2">
    <property type="entry name" value="LIPOPOLYSACCHARIDE EXPORT SYSTEM PERMEASE PROTEIN LPTG"/>
    <property type="match status" value="1"/>
</dbReference>
<sequence length="359" mass="41066">MKIANRYIIKTLFSHTLAVLVVLLGIYTFFSFLNEVSDLGKENYDIFAITQYILLTLPTRLYELTPVIILLGVILGLGSLAKSSEIIVLRSSGMSIYYFVQQVLKAGLVFVTIAMITGELLAPHLDYLADINKSKALNKEISSVGKHGFWLKNKNTFINAKYSLNDKLKVVSIFNIKDYKYISEITNTPEINFDEKKWTLKQPNQWTIQKKKTKFSIKKRQQQQLTLNMSINKNTLNVINKTPKNLSLWSLYKHISFLKENHIDASVHQVEFYKRLLMPLVLFVMLLLAIPFVFGSLRDDSLGKKIFLGVVISLVFQLFNQLSSQSALFYGYSPFLGSITPVFIIATFAFYLLQKIAKQ</sequence>
<feature type="transmembrane region" description="Helical" evidence="6">
    <location>
        <begin position="12"/>
        <end position="33"/>
    </location>
</feature>
<feature type="transmembrane region" description="Helical" evidence="6">
    <location>
        <begin position="96"/>
        <end position="116"/>
    </location>
</feature>
<comment type="subcellular location">
    <subcellularLocation>
        <location evidence="1">Cell membrane</location>
        <topology evidence="1">Multi-pass membrane protein</topology>
    </subcellularLocation>
</comment>
<reference evidence="7" key="1">
    <citation type="submission" date="2016-10" db="EMBL/GenBank/DDBJ databases">
        <authorList>
            <person name="de Groot N.N."/>
        </authorList>
    </citation>
    <scope>NUCLEOTIDE SEQUENCE</scope>
</reference>
<name>A0A1W1CTE0_9ZZZZ</name>
<accession>A0A1W1CTE0</accession>
<dbReference type="PANTHER" id="PTHR33529">
    <property type="entry name" value="SLR0882 PROTEIN-RELATED"/>
    <property type="match status" value="1"/>
</dbReference>
<evidence type="ECO:0000256" key="4">
    <source>
        <dbReference type="ARBA" id="ARBA00022989"/>
    </source>
</evidence>
<keyword evidence="3 6" id="KW-0812">Transmembrane</keyword>
<dbReference type="GO" id="GO:0055085">
    <property type="term" value="P:transmembrane transport"/>
    <property type="evidence" value="ECO:0007669"/>
    <property type="project" value="InterPro"/>
</dbReference>
<dbReference type="InterPro" id="IPR030923">
    <property type="entry name" value="LptG"/>
</dbReference>
<feature type="transmembrane region" description="Helical" evidence="6">
    <location>
        <begin position="329"/>
        <end position="353"/>
    </location>
</feature>
<feature type="transmembrane region" description="Helical" evidence="6">
    <location>
        <begin position="306"/>
        <end position="323"/>
    </location>
</feature>
<evidence type="ECO:0000256" key="2">
    <source>
        <dbReference type="ARBA" id="ARBA00022475"/>
    </source>
</evidence>
<dbReference type="EMBL" id="FPHJ01000065">
    <property type="protein sequence ID" value="SFV69150.1"/>
    <property type="molecule type" value="Genomic_DNA"/>
</dbReference>
<evidence type="ECO:0000256" key="6">
    <source>
        <dbReference type="SAM" id="Phobius"/>
    </source>
</evidence>
<dbReference type="InterPro" id="IPR005495">
    <property type="entry name" value="LptG/LptF_permease"/>
</dbReference>